<dbReference type="AlphaFoldDB" id="A0A2W0CS79"/>
<dbReference type="EMBL" id="PRLG01000003">
    <property type="protein sequence ID" value="PYY31035.1"/>
    <property type="molecule type" value="Genomic_DNA"/>
</dbReference>
<protein>
    <submittedName>
        <fullName evidence="1">Uncharacterized protein</fullName>
    </submittedName>
</protein>
<evidence type="ECO:0000313" key="1">
    <source>
        <dbReference type="EMBL" id="PYY31035.1"/>
    </source>
</evidence>
<organism evidence="1 2">
    <name type="scientific">Paenibacillus illinoisensis</name>
    <dbReference type="NCBI Taxonomy" id="59845"/>
    <lineage>
        <taxon>Bacteria</taxon>
        <taxon>Bacillati</taxon>
        <taxon>Bacillota</taxon>
        <taxon>Bacilli</taxon>
        <taxon>Bacillales</taxon>
        <taxon>Paenibacillaceae</taxon>
        <taxon>Paenibacillus</taxon>
    </lineage>
</organism>
<sequence>MHSSMNMRQFIEMTVKEQRSVVFKVNTQDEFFRGVSKELNDGCLIVETEEGLDFKFELHDIIEIYAIKSSSPGHIAIHSPSLMRGSKEDLENLVLLFEGLNDDVKIQIIFSLSKVLGKQVIISKMDMTSYNSSEIEMIANTINGYILTIKTQDIFRSEISKSYNNMDLPQKTYLGQGLDHNRE</sequence>
<dbReference type="Proteomes" id="UP000247459">
    <property type="component" value="Unassembled WGS sequence"/>
</dbReference>
<evidence type="ECO:0000313" key="2">
    <source>
        <dbReference type="Proteomes" id="UP000247459"/>
    </source>
</evidence>
<reference evidence="1 2" key="1">
    <citation type="submission" date="2018-01" db="EMBL/GenBank/DDBJ databases">
        <title>Genome sequence of the PGP bacterium Paenibacillus illinoisensis E3.</title>
        <authorList>
            <person name="Rolli E."/>
            <person name="Marasco R."/>
            <person name="Bessem C."/>
            <person name="Michoud G."/>
            <person name="Gaiarsa S."/>
            <person name="Borin S."/>
            <person name="Daffonchio D."/>
        </authorList>
    </citation>
    <scope>NUCLEOTIDE SEQUENCE [LARGE SCALE GENOMIC DNA]</scope>
    <source>
        <strain evidence="1 2">E3</strain>
    </source>
</reference>
<name>A0A2W0CS79_9BACL</name>
<comment type="caution">
    <text evidence="1">The sequence shown here is derived from an EMBL/GenBank/DDBJ whole genome shotgun (WGS) entry which is preliminary data.</text>
</comment>
<proteinExistence type="predicted"/>
<gene>
    <name evidence="1" type="ORF">PIL02S_00587</name>
</gene>
<accession>A0A2W0CS79</accession>